<dbReference type="InterPro" id="IPR005804">
    <property type="entry name" value="FA_desaturase_dom"/>
</dbReference>
<sequence length="491" mass="57778">MGAEKKIDSLPSSPNEKRYISLEEVKKHNQPDDRWLLIENKVYNITNWAKKHPGGGKILGHFSGQDATDAWRAFHNDKDYVKKFMKALYVGDIERPEESLTELKSDFRELRKHVEDSGLLKTKPWFYALHLAHIILLEIFAYCLVSYYGGGLYTFIAAAIILATAQAQAGWTQHDYGHNSVFPSHKMNKIFHHIVIGHIKGASSHWWNFRHFQHHAKPNVGKKDPDVDFPYLLLLGENFPVTWGKQKKGFMPYNQQQNYFFLTMPPLLLPLYFHFENILFVFKRRDWVDLLMTVSFFGRYFYLYTQFWGAWGVFGFYMFVRCVFLPVHTVLAWIFSCTHMFFAWGVLDSIMVSIFTCTQFWGAWGVFGFYMFVRFLESHWFVWVTQMSHISMKIDVDRDNDWFTSQLVSTCNVHQGLFNDWFTGHLNFQIEHHLFPTMPRHNLHKVAPLVKSLCKKHNIEYLSLPLFGAFARLVTSLKKSGELWYDSYYNG</sequence>
<keyword evidence="7 8" id="KW-0472">Membrane</keyword>
<feature type="transmembrane region" description="Helical" evidence="8">
    <location>
        <begin position="258"/>
        <end position="275"/>
    </location>
</feature>
<evidence type="ECO:0000256" key="1">
    <source>
        <dbReference type="ARBA" id="ARBA00004141"/>
    </source>
</evidence>
<dbReference type="InterPro" id="IPR036400">
    <property type="entry name" value="Cyt_B5-like_heme/steroid_sf"/>
</dbReference>
<keyword evidence="11" id="KW-1185">Reference proteome</keyword>
<dbReference type="AlphaFoldDB" id="A0A6J8APC5"/>
<dbReference type="PANTHER" id="PTHR19353">
    <property type="entry name" value="FATTY ACID DESATURASE 2"/>
    <property type="match status" value="1"/>
</dbReference>
<dbReference type="InterPro" id="IPR012171">
    <property type="entry name" value="Fatty_acid_desaturase"/>
</dbReference>
<evidence type="ECO:0000256" key="8">
    <source>
        <dbReference type="SAM" id="Phobius"/>
    </source>
</evidence>
<feature type="domain" description="Cytochrome b5 heme-binding" evidence="9">
    <location>
        <begin position="17"/>
        <end position="94"/>
    </location>
</feature>
<dbReference type="CDD" id="cd03506">
    <property type="entry name" value="Delta6-FADS-like"/>
    <property type="match status" value="1"/>
</dbReference>
<dbReference type="Pfam" id="PF00487">
    <property type="entry name" value="FA_desaturase"/>
    <property type="match status" value="2"/>
</dbReference>
<name>A0A6J8APC5_MYTCO</name>
<dbReference type="EC" id="1.14.19.3" evidence="10"/>
<proteinExistence type="inferred from homology"/>
<feature type="transmembrane region" description="Helical" evidence="8">
    <location>
        <begin position="367"/>
        <end position="384"/>
    </location>
</feature>
<dbReference type="OrthoDB" id="260091at2759"/>
<organism evidence="10 11">
    <name type="scientific">Mytilus coruscus</name>
    <name type="common">Sea mussel</name>
    <dbReference type="NCBI Taxonomy" id="42192"/>
    <lineage>
        <taxon>Eukaryota</taxon>
        <taxon>Metazoa</taxon>
        <taxon>Spiralia</taxon>
        <taxon>Lophotrochozoa</taxon>
        <taxon>Mollusca</taxon>
        <taxon>Bivalvia</taxon>
        <taxon>Autobranchia</taxon>
        <taxon>Pteriomorphia</taxon>
        <taxon>Mytilida</taxon>
        <taxon>Mytiloidea</taxon>
        <taxon>Mytilidae</taxon>
        <taxon>Mytilinae</taxon>
        <taxon>Mytilus</taxon>
    </lineage>
</organism>
<dbReference type="Gene3D" id="3.10.120.10">
    <property type="entry name" value="Cytochrome b5-like heme/steroid binding domain"/>
    <property type="match status" value="1"/>
</dbReference>
<keyword evidence="6" id="KW-0443">Lipid metabolism</keyword>
<comment type="subcellular location">
    <subcellularLocation>
        <location evidence="1">Membrane</location>
        <topology evidence="1">Multi-pass membrane protein</topology>
    </subcellularLocation>
</comment>
<evidence type="ECO:0000256" key="4">
    <source>
        <dbReference type="ARBA" id="ARBA00022989"/>
    </source>
</evidence>
<feature type="transmembrane region" description="Helical" evidence="8">
    <location>
        <begin position="125"/>
        <end position="145"/>
    </location>
</feature>
<evidence type="ECO:0000256" key="7">
    <source>
        <dbReference type="ARBA" id="ARBA00023136"/>
    </source>
</evidence>
<dbReference type="PANTHER" id="PTHR19353:SF88">
    <property type="entry name" value="DELTA(5) FATTY ACID DESATURASE FAT-4"/>
    <property type="match status" value="1"/>
</dbReference>
<dbReference type="PIRSF" id="PIRSF015921">
    <property type="entry name" value="FA_sphinglp_des"/>
    <property type="match status" value="1"/>
</dbReference>
<accession>A0A6J8APC5</accession>
<dbReference type="GO" id="GO:0006629">
    <property type="term" value="P:lipid metabolic process"/>
    <property type="evidence" value="ECO:0007669"/>
    <property type="project" value="UniProtKB-KW"/>
</dbReference>
<protein>
    <submittedName>
        <fullName evidence="10">FADS2</fullName>
        <ecNumber evidence="10">1.14.19.3</ecNumber>
    </submittedName>
</protein>
<evidence type="ECO:0000256" key="3">
    <source>
        <dbReference type="ARBA" id="ARBA00022692"/>
    </source>
</evidence>
<evidence type="ECO:0000313" key="10">
    <source>
        <dbReference type="EMBL" id="CAC5371550.1"/>
    </source>
</evidence>
<evidence type="ECO:0000256" key="6">
    <source>
        <dbReference type="ARBA" id="ARBA00023098"/>
    </source>
</evidence>
<keyword evidence="4 8" id="KW-1133">Transmembrane helix</keyword>
<evidence type="ECO:0000256" key="5">
    <source>
        <dbReference type="ARBA" id="ARBA00023002"/>
    </source>
</evidence>
<reference evidence="10 11" key="1">
    <citation type="submission" date="2020-06" db="EMBL/GenBank/DDBJ databases">
        <authorList>
            <person name="Li R."/>
            <person name="Bekaert M."/>
        </authorList>
    </citation>
    <scope>NUCLEOTIDE SEQUENCE [LARGE SCALE GENOMIC DNA]</scope>
    <source>
        <strain evidence="11">wild</strain>
    </source>
</reference>
<comment type="similarity">
    <text evidence="2">Belongs to the fatty acid desaturase type 1 family.</text>
</comment>
<keyword evidence="3 8" id="KW-0812">Transmembrane</keyword>
<evidence type="ECO:0000256" key="2">
    <source>
        <dbReference type="ARBA" id="ARBA00009295"/>
    </source>
</evidence>
<dbReference type="SUPFAM" id="SSF55856">
    <property type="entry name" value="Cytochrome b5-like heme/steroid binding domain"/>
    <property type="match status" value="1"/>
</dbReference>
<dbReference type="Pfam" id="PF00173">
    <property type="entry name" value="Cyt-b5"/>
    <property type="match status" value="1"/>
</dbReference>
<evidence type="ECO:0000259" key="9">
    <source>
        <dbReference type="PROSITE" id="PS50255"/>
    </source>
</evidence>
<dbReference type="InterPro" id="IPR001199">
    <property type="entry name" value="Cyt_B5-like_heme/steroid-bd"/>
</dbReference>
<dbReference type="GO" id="GO:0016213">
    <property type="term" value="F:acyl-CoA 6-desaturase activity"/>
    <property type="evidence" value="ECO:0007669"/>
    <property type="project" value="UniProtKB-EC"/>
</dbReference>
<keyword evidence="5 10" id="KW-0560">Oxidoreductase</keyword>
<dbReference type="Proteomes" id="UP000507470">
    <property type="component" value="Unassembled WGS sequence"/>
</dbReference>
<dbReference type="GO" id="GO:0016020">
    <property type="term" value="C:membrane"/>
    <property type="evidence" value="ECO:0007669"/>
    <property type="project" value="UniProtKB-SubCell"/>
</dbReference>
<gene>
    <name evidence="10" type="ORF">MCOR_9971</name>
</gene>
<dbReference type="EMBL" id="CACVKT020001765">
    <property type="protein sequence ID" value="CAC5371550.1"/>
    <property type="molecule type" value="Genomic_DNA"/>
</dbReference>
<dbReference type="SMART" id="SM01117">
    <property type="entry name" value="Cyt-b5"/>
    <property type="match status" value="1"/>
</dbReference>
<evidence type="ECO:0000313" key="11">
    <source>
        <dbReference type="Proteomes" id="UP000507470"/>
    </source>
</evidence>
<dbReference type="PROSITE" id="PS50255">
    <property type="entry name" value="CYTOCHROME_B5_2"/>
    <property type="match status" value="1"/>
</dbReference>